<gene>
    <name evidence="2" type="ORF">J2S57_002354</name>
</gene>
<comment type="caution">
    <text evidence="2">The sequence shown here is derived from an EMBL/GenBank/DDBJ whole genome shotgun (WGS) entry which is preliminary data.</text>
</comment>
<dbReference type="RefSeq" id="WP_307241572.1">
    <property type="nucleotide sequence ID" value="NZ_JAUSQZ010000001.1"/>
</dbReference>
<dbReference type="Proteomes" id="UP001235712">
    <property type="component" value="Unassembled WGS sequence"/>
</dbReference>
<organism evidence="2 3">
    <name type="scientific">Kineosporia succinea</name>
    <dbReference type="NCBI Taxonomy" id="84632"/>
    <lineage>
        <taxon>Bacteria</taxon>
        <taxon>Bacillati</taxon>
        <taxon>Actinomycetota</taxon>
        <taxon>Actinomycetes</taxon>
        <taxon>Kineosporiales</taxon>
        <taxon>Kineosporiaceae</taxon>
        <taxon>Kineosporia</taxon>
    </lineage>
</organism>
<dbReference type="EMBL" id="JAUSQZ010000001">
    <property type="protein sequence ID" value="MDP9826605.1"/>
    <property type="molecule type" value="Genomic_DNA"/>
</dbReference>
<keyword evidence="1" id="KW-1133">Transmembrane helix</keyword>
<protein>
    <submittedName>
        <fullName evidence="2">Pilus assembly protein Flp/PilA</fullName>
    </submittedName>
</protein>
<evidence type="ECO:0000256" key="1">
    <source>
        <dbReference type="SAM" id="Phobius"/>
    </source>
</evidence>
<sequence>MIQIYLGLLALGHRVRRRDDRGQTAAEYMGIVVIVAIIIVAIATSGIGTTIAGNITTKISQIFGAT</sequence>
<keyword evidence="3" id="KW-1185">Reference proteome</keyword>
<reference evidence="2 3" key="1">
    <citation type="submission" date="2023-07" db="EMBL/GenBank/DDBJ databases">
        <title>Sequencing the genomes of 1000 actinobacteria strains.</title>
        <authorList>
            <person name="Klenk H.-P."/>
        </authorList>
    </citation>
    <scope>NUCLEOTIDE SEQUENCE [LARGE SCALE GENOMIC DNA]</scope>
    <source>
        <strain evidence="2 3">DSM 44388</strain>
    </source>
</reference>
<keyword evidence="1" id="KW-0812">Transmembrane</keyword>
<feature type="transmembrane region" description="Helical" evidence="1">
    <location>
        <begin position="27"/>
        <end position="52"/>
    </location>
</feature>
<name>A0ABT9P311_9ACTN</name>
<keyword evidence="1" id="KW-0472">Membrane</keyword>
<accession>A0ABT9P311</accession>
<evidence type="ECO:0000313" key="2">
    <source>
        <dbReference type="EMBL" id="MDP9826605.1"/>
    </source>
</evidence>
<evidence type="ECO:0000313" key="3">
    <source>
        <dbReference type="Proteomes" id="UP001235712"/>
    </source>
</evidence>
<proteinExistence type="predicted"/>